<dbReference type="EMBL" id="BMKB01000012">
    <property type="protein sequence ID" value="GGA64512.1"/>
    <property type="molecule type" value="Genomic_DNA"/>
</dbReference>
<proteinExistence type="predicted"/>
<dbReference type="Gene3D" id="1.10.287.160">
    <property type="entry name" value="HR1 repeat"/>
    <property type="match status" value="1"/>
</dbReference>
<keyword evidence="2" id="KW-1185">Reference proteome</keyword>
<comment type="caution">
    <text evidence="1">The sequence shown here is derived from an EMBL/GenBank/DDBJ whole genome shotgun (WGS) entry which is preliminary data.</text>
</comment>
<accession>A0A916W466</accession>
<dbReference type="AlphaFoldDB" id="A0A916W466"/>
<reference evidence="1 2" key="1">
    <citation type="journal article" date="2014" name="Int. J. Syst. Evol. Microbiol.">
        <title>Complete genome sequence of Corynebacterium casei LMG S-19264T (=DSM 44701T), isolated from a smear-ripened cheese.</title>
        <authorList>
            <consortium name="US DOE Joint Genome Institute (JGI-PGF)"/>
            <person name="Walter F."/>
            <person name="Albersmeier A."/>
            <person name="Kalinowski J."/>
            <person name="Ruckert C."/>
        </authorList>
    </citation>
    <scope>NUCLEOTIDE SEQUENCE [LARGE SCALE GENOMIC DNA]</scope>
    <source>
        <strain evidence="1 2">CGMCC 1.15896</strain>
    </source>
</reference>
<gene>
    <name evidence="1" type="ORF">GCM10011499_38730</name>
</gene>
<sequence length="105" mass="11591">MGANHSKPIDGMVVNNETRLDSYEVGGRKCRTALELDAKAALRRYRQATNAADRAFRALKRAAGTATNIEQTEAYNRYRQAQSACTAERKALNMAVITLGYVPRA</sequence>
<name>A0A916W466_9HYPH</name>
<evidence type="ECO:0000313" key="2">
    <source>
        <dbReference type="Proteomes" id="UP000596977"/>
    </source>
</evidence>
<dbReference type="InterPro" id="IPR015309">
    <property type="entry name" value="Tscrpt_rep_TraM"/>
</dbReference>
<protein>
    <submittedName>
        <fullName evidence="1">Uncharacterized protein</fullName>
    </submittedName>
</protein>
<dbReference type="Proteomes" id="UP000596977">
    <property type="component" value="Unassembled WGS sequence"/>
</dbReference>
<dbReference type="Pfam" id="PF09228">
    <property type="entry name" value="Prok-TraM"/>
    <property type="match status" value="1"/>
</dbReference>
<organism evidence="1 2">
    <name type="scientific">Pelagibacterium lentulum</name>
    <dbReference type="NCBI Taxonomy" id="2029865"/>
    <lineage>
        <taxon>Bacteria</taxon>
        <taxon>Pseudomonadati</taxon>
        <taxon>Pseudomonadota</taxon>
        <taxon>Alphaproteobacteria</taxon>
        <taxon>Hyphomicrobiales</taxon>
        <taxon>Devosiaceae</taxon>
        <taxon>Pelagibacterium</taxon>
    </lineage>
</organism>
<evidence type="ECO:0000313" key="1">
    <source>
        <dbReference type="EMBL" id="GGA64512.1"/>
    </source>
</evidence>
<dbReference type="GO" id="GO:0045892">
    <property type="term" value="P:negative regulation of DNA-templated transcription"/>
    <property type="evidence" value="ECO:0007669"/>
    <property type="project" value="InterPro"/>
</dbReference>